<organism evidence="1 2">
    <name type="scientific">Candidatus Roizmanbacteria bacterium CG_4_10_14_0_2_um_filter_39_13</name>
    <dbReference type="NCBI Taxonomy" id="1974825"/>
    <lineage>
        <taxon>Bacteria</taxon>
        <taxon>Candidatus Roizmaniibacteriota</taxon>
    </lineage>
</organism>
<dbReference type="AlphaFoldDB" id="A0A2M7TYP4"/>
<dbReference type="EMBL" id="PFOB01000039">
    <property type="protein sequence ID" value="PIZ62958.1"/>
    <property type="molecule type" value="Genomic_DNA"/>
</dbReference>
<accession>A0A2M7TYP4</accession>
<evidence type="ECO:0000313" key="1">
    <source>
        <dbReference type="EMBL" id="PIZ62958.1"/>
    </source>
</evidence>
<sequence>MSDFKDPLLEGKELSASEPELRPQEIPTEFNSIPKNVMSVMQAYLQLIWHLKPDGGKKIPFDEIIENTHFLFSPEGKYKDKLWKEHSATNLRELFYDLQFPKDYCRAIKNISIDEREPNNGLFGKIYKIKLFLDTIIHYRWSSSIKKAREMYEDESFEEKDIDLIYESVCIDLIYTLYGLFKKYVFDETK</sequence>
<comment type="caution">
    <text evidence="1">The sequence shown here is derived from an EMBL/GenBank/DDBJ whole genome shotgun (WGS) entry which is preliminary data.</text>
</comment>
<protein>
    <submittedName>
        <fullName evidence="1">Uncharacterized protein</fullName>
    </submittedName>
</protein>
<evidence type="ECO:0000313" key="2">
    <source>
        <dbReference type="Proteomes" id="UP000228503"/>
    </source>
</evidence>
<dbReference type="Proteomes" id="UP000228503">
    <property type="component" value="Unassembled WGS sequence"/>
</dbReference>
<name>A0A2M7TYP4_9BACT</name>
<proteinExistence type="predicted"/>
<reference evidence="2" key="1">
    <citation type="submission" date="2017-09" db="EMBL/GenBank/DDBJ databases">
        <title>Depth-based differentiation of microbial function through sediment-hosted aquifers and enrichment of novel symbionts in the deep terrestrial subsurface.</title>
        <authorList>
            <person name="Probst A.J."/>
            <person name="Ladd B."/>
            <person name="Jarett J.K."/>
            <person name="Geller-Mcgrath D.E."/>
            <person name="Sieber C.M.K."/>
            <person name="Emerson J.B."/>
            <person name="Anantharaman K."/>
            <person name="Thomas B.C."/>
            <person name="Malmstrom R."/>
            <person name="Stieglmeier M."/>
            <person name="Klingl A."/>
            <person name="Woyke T."/>
            <person name="Ryan C.M."/>
            <person name="Banfield J.F."/>
        </authorList>
    </citation>
    <scope>NUCLEOTIDE SEQUENCE [LARGE SCALE GENOMIC DNA]</scope>
</reference>
<gene>
    <name evidence="1" type="ORF">COY16_03150</name>
</gene>